<sequence>MGAVLSRVHKHLYVLLRGRFVSRRGGVRFLLLTTKGRRSGRMKTVPLLYLTHDGDPCVIASRGGSPAAPDWLLNIRDDPTVRVQVGGVRREGTARIASGEEREELWPRFVENYAGYEGYQARTIRQFPIVIITQPED</sequence>
<organism evidence="3">
    <name type="scientific">marine metagenome</name>
    <dbReference type="NCBI Taxonomy" id="408172"/>
    <lineage>
        <taxon>unclassified sequences</taxon>
        <taxon>metagenomes</taxon>
        <taxon>ecological metagenomes</taxon>
    </lineage>
</organism>
<dbReference type="InterPro" id="IPR004378">
    <property type="entry name" value="F420H2_quin_Rdtase"/>
</dbReference>
<accession>A0A381QMK6</accession>
<dbReference type="InterPro" id="IPR012349">
    <property type="entry name" value="Split_barrel_FMN-bd"/>
</dbReference>
<gene>
    <name evidence="3" type="ORF">METZ01_LOCUS31657</name>
</gene>
<dbReference type="NCBIfam" id="TIGR00026">
    <property type="entry name" value="hi_GC_TIGR00026"/>
    <property type="match status" value="1"/>
</dbReference>
<comment type="catalytic activity">
    <reaction evidence="2">
        <text>oxidized coenzyme F420-(gamma-L-Glu)(n) + a quinol + H(+) = reduced coenzyme F420-(gamma-L-Glu)(n) + a quinone</text>
        <dbReference type="Rhea" id="RHEA:39663"/>
        <dbReference type="Rhea" id="RHEA-COMP:12939"/>
        <dbReference type="Rhea" id="RHEA-COMP:14378"/>
        <dbReference type="ChEBI" id="CHEBI:15378"/>
        <dbReference type="ChEBI" id="CHEBI:24646"/>
        <dbReference type="ChEBI" id="CHEBI:132124"/>
        <dbReference type="ChEBI" id="CHEBI:133980"/>
        <dbReference type="ChEBI" id="CHEBI:139511"/>
    </reaction>
</comment>
<dbReference type="GO" id="GO:0016491">
    <property type="term" value="F:oxidoreductase activity"/>
    <property type="evidence" value="ECO:0007669"/>
    <property type="project" value="InterPro"/>
</dbReference>
<dbReference type="GO" id="GO:0070967">
    <property type="term" value="F:coenzyme F420 binding"/>
    <property type="evidence" value="ECO:0007669"/>
    <property type="project" value="TreeGrafter"/>
</dbReference>
<dbReference type="SUPFAM" id="SSF50475">
    <property type="entry name" value="FMN-binding split barrel"/>
    <property type="match status" value="1"/>
</dbReference>
<dbReference type="EMBL" id="UINC01001368">
    <property type="protein sequence ID" value="SUZ78803.1"/>
    <property type="molecule type" value="Genomic_DNA"/>
</dbReference>
<dbReference type="PANTHER" id="PTHR39428">
    <property type="entry name" value="F420H(2)-DEPENDENT QUINONE REDUCTASE RV1261C"/>
    <property type="match status" value="1"/>
</dbReference>
<evidence type="ECO:0000256" key="2">
    <source>
        <dbReference type="ARBA" id="ARBA00049106"/>
    </source>
</evidence>
<evidence type="ECO:0000256" key="1">
    <source>
        <dbReference type="ARBA" id="ARBA00008710"/>
    </source>
</evidence>
<dbReference type="GO" id="GO:0005886">
    <property type="term" value="C:plasma membrane"/>
    <property type="evidence" value="ECO:0007669"/>
    <property type="project" value="TreeGrafter"/>
</dbReference>
<reference evidence="3" key="1">
    <citation type="submission" date="2018-05" db="EMBL/GenBank/DDBJ databases">
        <authorList>
            <person name="Lanie J.A."/>
            <person name="Ng W.-L."/>
            <person name="Kazmierczak K.M."/>
            <person name="Andrzejewski T.M."/>
            <person name="Davidsen T.M."/>
            <person name="Wayne K.J."/>
            <person name="Tettelin H."/>
            <person name="Glass J.I."/>
            <person name="Rusch D."/>
            <person name="Podicherti R."/>
            <person name="Tsui H.-C.T."/>
            <person name="Winkler M.E."/>
        </authorList>
    </citation>
    <scope>NUCLEOTIDE SEQUENCE</scope>
</reference>
<evidence type="ECO:0000313" key="3">
    <source>
        <dbReference type="EMBL" id="SUZ78803.1"/>
    </source>
</evidence>
<dbReference type="Gene3D" id="2.30.110.10">
    <property type="entry name" value="Electron Transport, Fmn-binding Protein, Chain A"/>
    <property type="match status" value="1"/>
</dbReference>
<dbReference type="AlphaFoldDB" id="A0A381QMK6"/>
<dbReference type="Pfam" id="PF04075">
    <property type="entry name" value="F420H2_quin_red"/>
    <property type="match status" value="1"/>
</dbReference>
<evidence type="ECO:0008006" key="4">
    <source>
        <dbReference type="Google" id="ProtNLM"/>
    </source>
</evidence>
<comment type="similarity">
    <text evidence="1">Belongs to the F420H(2)-dependent quinone reductase family.</text>
</comment>
<dbReference type="PANTHER" id="PTHR39428:SF3">
    <property type="entry name" value="DEAZAFLAVIN-DEPENDENT NITROREDUCTASE"/>
    <property type="match status" value="1"/>
</dbReference>
<protein>
    <recommendedName>
        <fullName evidence="4">Nitroreductase domain-containing protein</fullName>
    </recommendedName>
</protein>
<name>A0A381QMK6_9ZZZZ</name>
<proteinExistence type="inferred from homology"/>